<proteinExistence type="predicted"/>
<dbReference type="AlphaFoldDB" id="A0A3M8DKD7"/>
<evidence type="ECO:0000256" key="1">
    <source>
        <dbReference type="ARBA" id="ARBA00023015"/>
    </source>
</evidence>
<dbReference type="InterPro" id="IPR036388">
    <property type="entry name" value="WH-like_DNA-bd_sf"/>
</dbReference>
<dbReference type="Proteomes" id="UP000269573">
    <property type="component" value="Unassembled WGS sequence"/>
</dbReference>
<dbReference type="PANTHER" id="PTHR42756:SF1">
    <property type="entry name" value="TRANSCRIPTIONAL REPRESSOR OF EMRAB OPERON"/>
    <property type="match status" value="1"/>
</dbReference>
<gene>
    <name evidence="5" type="ORF">EDM59_05430</name>
</gene>
<dbReference type="Pfam" id="PF01047">
    <property type="entry name" value="MarR"/>
    <property type="match status" value="1"/>
</dbReference>
<sequence>MRRDRIEEFLKECLFFTVKKLDRILDKLAEESFRSTGLSPTYGFIILAVHEKPGISQKELAELLHTAPSTITRFVEKLQFKGLLYSEQSGKHSLLYVTEEGVAMLVKINEAWDDLYRKYADIVGEDEGDGLAKQIDDIGDQLSKMNRNR</sequence>
<evidence type="ECO:0000256" key="2">
    <source>
        <dbReference type="ARBA" id="ARBA00023125"/>
    </source>
</evidence>
<reference evidence="5 6" key="1">
    <citation type="submission" date="2018-10" db="EMBL/GenBank/DDBJ databases">
        <title>Phylogenomics of Brevibacillus.</title>
        <authorList>
            <person name="Dunlap C."/>
        </authorList>
    </citation>
    <scope>NUCLEOTIDE SEQUENCE [LARGE SCALE GENOMIC DNA]</scope>
    <source>
        <strain evidence="5 6">JCM 15774</strain>
    </source>
</reference>
<dbReference type="GO" id="GO:0003700">
    <property type="term" value="F:DNA-binding transcription factor activity"/>
    <property type="evidence" value="ECO:0007669"/>
    <property type="project" value="InterPro"/>
</dbReference>
<evidence type="ECO:0000259" key="4">
    <source>
        <dbReference type="PROSITE" id="PS50995"/>
    </source>
</evidence>
<organism evidence="5 6">
    <name type="scientific">Brevibacillus nitrificans</name>
    <dbReference type="NCBI Taxonomy" id="651560"/>
    <lineage>
        <taxon>Bacteria</taxon>
        <taxon>Bacillati</taxon>
        <taxon>Bacillota</taxon>
        <taxon>Bacilli</taxon>
        <taxon>Bacillales</taxon>
        <taxon>Paenibacillaceae</taxon>
        <taxon>Brevibacillus</taxon>
    </lineage>
</organism>
<dbReference type="SUPFAM" id="SSF46785">
    <property type="entry name" value="Winged helix' DNA-binding domain"/>
    <property type="match status" value="1"/>
</dbReference>
<keyword evidence="1" id="KW-0805">Transcription regulation</keyword>
<dbReference type="SMART" id="SM00347">
    <property type="entry name" value="HTH_MARR"/>
    <property type="match status" value="1"/>
</dbReference>
<evidence type="ECO:0000313" key="5">
    <source>
        <dbReference type="EMBL" id="RNB88560.1"/>
    </source>
</evidence>
<accession>A0A3M8DKD7</accession>
<keyword evidence="3" id="KW-0804">Transcription</keyword>
<evidence type="ECO:0000256" key="3">
    <source>
        <dbReference type="ARBA" id="ARBA00023163"/>
    </source>
</evidence>
<dbReference type="GO" id="GO:0003677">
    <property type="term" value="F:DNA binding"/>
    <property type="evidence" value="ECO:0007669"/>
    <property type="project" value="UniProtKB-KW"/>
</dbReference>
<protein>
    <submittedName>
        <fullName evidence="5">MarR family transcriptional regulator</fullName>
    </submittedName>
</protein>
<dbReference type="InterPro" id="IPR036390">
    <property type="entry name" value="WH_DNA-bd_sf"/>
</dbReference>
<comment type="caution">
    <text evidence="5">The sequence shown here is derived from an EMBL/GenBank/DDBJ whole genome shotgun (WGS) entry which is preliminary data.</text>
</comment>
<dbReference type="PROSITE" id="PS50995">
    <property type="entry name" value="HTH_MARR_2"/>
    <property type="match status" value="1"/>
</dbReference>
<evidence type="ECO:0000313" key="6">
    <source>
        <dbReference type="Proteomes" id="UP000269573"/>
    </source>
</evidence>
<keyword evidence="6" id="KW-1185">Reference proteome</keyword>
<keyword evidence="2" id="KW-0238">DNA-binding</keyword>
<dbReference type="Gene3D" id="1.10.10.10">
    <property type="entry name" value="Winged helix-like DNA-binding domain superfamily/Winged helix DNA-binding domain"/>
    <property type="match status" value="1"/>
</dbReference>
<name>A0A3M8DKD7_9BACL</name>
<feature type="domain" description="HTH marR-type" evidence="4">
    <location>
        <begin position="11"/>
        <end position="140"/>
    </location>
</feature>
<dbReference type="InterPro" id="IPR000835">
    <property type="entry name" value="HTH_MarR-typ"/>
</dbReference>
<dbReference type="EMBL" id="RHHU01000003">
    <property type="protein sequence ID" value="RNB88560.1"/>
    <property type="molecule type" value="Genomic_DNA"/>
</dbReference>
<dbReference type="PANTHER" id="PTHR42756">
    <property type="entry name" value="TRANSCRIPTIONAL REGULATOR, MARR"/>
    <property type="match status" value="1"/>
</dbReference>